<dbReference type="GO" id="GO:0003723">
    <property type="term" value="F:RNA binding"/>
    <property type="evidence" value="ECO:0007669"/>
    <property type="project" value="UniProtKB-KW"/>
</dbReference>
<evidence type="ECO:0000313" key="3">
    <source>
        <dbReference type="EMBL" id="MBW0492708.1"/>
    </source>
</evidence>
<dbReference type="InterPro" id="IPR012337">
    <property type="entry name" value="RNaseH-like_sf"/>
</dbReference>
<dbReference type="InterPro" id="IPR036397">
    <property type="entry name" value="RNaseH_sf"/>
</dbReference>
<dbReference type="OrthoDB" id="2273864at2759"/>
<proteinExistence type="predicted"/>
<accession>A0A9Q3CZF4</accession>
<reference evidence="3" key="1">
    <citation type="submission" date="2021-03" db="EMBL/GenBank/DDBJ databases">
        <title>Draft genome sequence of rust myrtle Austropuccinia psidii MF-1, a brazilian biotype.</title>
        <authorList>
            <person name="Quecine M.C."/>
            <person name="Pachon D.M.R."/>
            <person name="Bonatelli M.L."/>
            <person name="Correr F.H."/>
            <person name="Franceschini L.M."/>
            <person name="Leite T.F."/>
            <person name="Margarido G.R.A."/>
            <person name="Almeida C.A."/>
            <person name="Ferrarezi J.A."/>
            <person name="Labate C.A."/>
        </authorList>
    </citation>
    <scope>NUCLEOTIDE SEQUENCE</scope>
    <source>
        <strain evidence="3">MF-1</strain>
    </source>
</reference>
<evidence type="ECO:0000313" key="4">
    <source>
        <dbReference type="Proteomes" id="UP000765509"/>
    </source>
</evidence>
<keyword evidence="1" id="KW-0694">RNA-binding</keyword>
<evidence type="ECO:0000256" key="1">
    <source>
        <dbReference type="ARBA" id="ARBA00022884"/>
    </source>
</evidence>
<dbReference type="Proteomes" id="UP000765509">
    <property type="component" value="Unassembled WGS sequence"/>
</dbReference>
<dbReference type="GO" id="GO:0015074">
    <property type="term" value="P:DNA integration"/>
    <property type="evidence" value="ECO:0007669"/>
    <property type="project" value="InterPro"/>
</dbReference>
<name>A0A9Q3CZF4_9BASI</name>
<protein>
    <recommendedName>
        <fullName evidence="2">Integrase catalytic domain-containing protein</fullName>
    </recommendedName>
</protein>
<organism evidence="3 4">
    <name type="scientific">Austropuccinia psidii MF-1</name>
    <dbReference type="NCBI Taxonomy" id="1389203"/>
    <lineage>
        <taxon>Eukaryota</taxon>
        <taxon>Fungi</taxon>
        <taxon>Dikarya</taxon>
        <taxon>Basidiomycota</taxon>
        <taxon>Pucciniomycotina</taxon>
        <taxon>Pucciniomycetes</taxon>
        <taxon>Pucciniales</taxon>
        <taxon>Sphaerophragmiaceae</taxon>
        <taxon>Austropuccinia</taxon>
    </lineage>
</organism>
<dbReference type="AlphaFoldDB" id="A0A9Q3CZF4"/>
<dbReference type="EMBL" id="AVOT02011719">
    <property type="protein sequence ID" value="MBW0492708.1"/>
    <property type="molecule type" value="Genomic_DNA"/>
</dbReference>
<evidence type="ECO:0000259" key="2">
    <source>
        <dbReference type="PROSITE" id="PS50994"/>
    </source>
</evidence>
<sequence length="130" mass="15064">MISDRYPKFTYPLWTNLHRLFGTKLLFSTAYHPQPDGLADIIIQILEDMIRRFCAYGLQFKDSDIFTHDLCTLIPALKLAYETSVHSSMGQTPDILEERCNPGLPDDTLIKDLIEIHPKTSIFKIILYQF</sequence>
<keyword evidence="4" id="KW-1185">Reference proteome</keyword>
<dbReference type="InterPro" id="IPR001584">
    <property type="entry name" value="Integrase_cat-core"/>
</dbReference>
<dbReference type="Gene3D" id="3.30.420.10">
    <property type="entry name" value="Ribonuclease H-like superfamily/Ribonuclease H"/>
    <property type="match status" value="1"/>
</dbReference>
<comment type="caution">
    <text evidence="3">The sequence shown here is derived from an EMBL/GenBank/DDBJ whole genome shotgun (WGS) entry which is preliminary data.</text>
</comment>
<dbReference type="GO" id="GO:0005634">
    <property type="term" value="C:nucleus"/>
    <property type="evidence" value="ECO:0007669"/>
    <property type="project" value="UniProtKB-ARBA"/>
</dbReference>
<gene>
    <name evidence="3" type="ORF">O181_032423</name>
</gene>
<dbReference type="SUPFAM" id="SSF53098">
    <property type="entry name" value="Ribonuclease H-like"/>
    <property type="match status" value="1"/>
</dbReference>
<dbReference type="PROSITE" id="PS50994">
    <property type="entry name" value="INTEGRASE"/>
    <property type="match status" value="1"/>
</dbReference>
<feature type="domain" description="Integrase catalytic" evidence="2">
    <location>
        <begin position="1"/>
        <end position="101"/>
    </location>
</feature>